<reference evidence="3" key="2">
    <citation type="submission" date="2023-07" db="EMBL/GenBank/DDBJ databases">
        <authorList>
            <consortium name="Lawrence Berkeley National Laboratory"/>
            <person name="Haridas S."/>
            <person name="Hensen N."/>
            <person name="Bonometti L."/>
            <person name="Westerberg I."/>
            <person name="Brannstrom I.O."/>
            <person name="Guillou S."/>
            <person name="Cros-Aarteil S."/>
            <person name="Calhoun S."/>
            <person name="Kuo A."/>
            <person name="Mondo S."/>
            <person name="Pangilinan J."/>
            <person name="Riley R."/>
            <person name="LaButti K."/>
            <person name="Andreopoulos B."/>
            <person name="Lipzen A."/>
            <person name="Chen C."/>
            <person name="Yanf M."/>
            <person name="Daum C."/>
            <person name="Ng V."/>
            <person name="Clum A."/>
            <person name="Steindorff A."/>
            <person name="Ohm R."/>
            <person name="Martin F."/>
            <person name="Silar P."/>
            <person name="Natvig D."/>
            <person name="Lalanne C."/>
            <person name="Gautier V."/>
            <person name="Ament-velasquez S.L."/>
            <person name="Kruys A."/>
            <person name="Hutchinson M.I."/>
            <person name="Powell A.J."/>
            <person name="Barry K."/>
            <person name="Miller A.N."/>
            <person name="Grigoriev I.V."/>
            <person name="Debuchy R."/>
            <person name="Gladieux P."/>
            <person name="Thoren M.H."/>
            <person name="Johannesson H."/>
        </authorList>
    </citation>
    <scope>NUCLEOTIDE SEQUENCE</scope>
    <source>
        <strain evidence="3">FGSC 1904</strain>
    </source>
</reference>
<protein>
    <submittedName>
        <fullName evidence="3">Uncharacterized protein</fullName>
    </submittedName>
</protein>
<dbReference type="AlphaFoldDB" id="A0AAE0PCM1"/>
<dbReference type="InterPro" id="IPR015915">
    <property type="entry name" value="Kelch-typ_b-propeller"/>
</dbReference>
<dbReference type="Gene3D" id="2.120.10.80">
    <property type="entry name" value="Kelch-type beta propeller"/>
    <property type="match status" value="1"/>
</dbReference>
<keyword evidence="2" id="KW-0732">Signal</keyword>
<evidence type="ECO:0000313" key="4">
    <source>
        <dbReference type="Proteomes" id="UP001281003"/>
    </source>
</evidence>
<evidence type="ECO:0000256" key="1">
    <source>
        <dbReference type="SAM" id="Phobius"/>
    </source>
</evidence>
<dbReference type="Pfam" id="PF11915">
    <property type="entry name" value="DUF3433"/>
    <property type="match status" value="1"/>
</dbReference>
<sequence length="894" mass="100644">METTSLLRLLWAQLFVLCLVRAQDCIPDGFVKSEFEQSAVLNNRLYFYGGQALYNCTGGLPTWLPYPGLRYVNLSDENRTLHTLNVPDEVPKVAMGALWSDNRDRLFLFGGRTQSWENMAAQNPPPFRLARGASASVPETRKAYWMGGGYGDQRTGGGLVYLPYGKKGALILMGGSLCASEDCHPVPGYHPLAQVSIYDLASERIYSQGTISGNGDAPVIGWVLPEGRADFCMVTVPSYDETVHAIYVWGGMIGPDGAVNDSVWVLLVPQFVWVEVYNGLYGRFGTTCQVTHERFMMFSGGVQQFGSNMGVLDLTTISNGYWNGWVEHWQDLTDGQRYPAVEPWFRYNPRFSAYYLGGILKSLAAKEYTDESPADIHRPFSGWSHPELKLIFSPSNHTRPNPFRTKDYLKAAKMTPVLLAVPFVMYAAQYLYSLVQFKRGGYQQVATNIVLITWRLFVTRYLYLTFIALSSLSLLVIVELLYQHSVNPAFEPGQRTMHVSGSEPSPSGYYPTTMSRPRLGLFAYCDSESTNRKDMRGTSSYLGIGTYFLWNYLPAILTILYGYSWQQCDTEVERIEPYYHLFNNKQRAGNTLNVDYHTFWAPLRLWQALKYRQWTCVLSSTAYIIAFAVIPNLLNNVFSLEKRDGGTYRDLVDFDNNVDGVGYSARVAVMDRTLARALEVVLGVNMLGAVTLMVIFWWRDRTSKGSGLHKAPKGMERLMELTEDSKLMGVTSFTNGTGLRCLLTPPGGLQDFANGPQDPNLDEWARHHRCWTKDQNGSFRLRFECDHKPAQVPSKRLRPLKPLVQRTTSWWAKIQAVLDRTGLILHQQPFILNPLPLASLLAIILTILGGTIWILASHLKAVKSQDNATPIPSVLYLVIGVLVKASLPLFPFRP</sequence>
<reference evidence="3" key="1">
    <citation type="journal article" date="2023" name="Mol. Phylogenet. Evol.">
        <title>Genome-scale phylogeny and comparative genomics of the fungal order Sordariales.</title>
        <authorList>
            <person name="Hensen N."/>
            <person name="Bonometti L."/>
            <person name="Westerberg I."/>
            <person name="Brannstrom I.O."/>
            <person name="Guillou S."/>
            <person name="Cros-Aarteil S."/>
            <person name="Calhoun S."/>
            <person name="Haridas S."/>
            <person name="Kuo A."/>
            <person name="Mondo S."/>
            <person name="Pangilinan J."/>
            <person name="Riley R."/>
            <person name="LaButti K."/>
            <person name="Andreopoulos B."/>
            <person name="Lipzen A."/>
            <person name="Chen C."/>
            <person name="Yan M."/>
            <person name="Daum C."/>
            <person name="Ng V."/>
            <person name="Clum A."/>
            <person name="Steindorff A."/>
            <person name="Ohm R.A."/>
            <person name="Martin F."/>
            <person name="Silar P."/>
            <person name="Natvig D.O."/>
            <person name="Lalanne C."/>
            <person name="Gautier V."/>
            <person name="Ament-Velasquez S.L."/>
            <person name="Kruys A."/>
            <person name="Hutchinson M.I."/>
            <person name="Powell A.J."/>
            <person name="Barry K."/>
            <person name="Miller A.N."/>
            <person name="Grigoriev I.V."/>
            <person name="Debuchy R."/>
            <person name="Gladieux P."/>
            <person name="Hiltunen Thoren M."/>
            <person name="Johannesson H."/>
        </authorList>
    </citation>
    <scope>NUCLEOTIDE SEQUENCE</scope>
    <source>
        <strain evidence="3">FGSC 1904</strain>
    </source>
</reference>
<feature type="signal peptide" evidence="2">
    <location>
        <begin position="1"/>
        <end position="22"/>
    </location>
</feature>
<dbReference type="SUPFAM" id="SSF117281">
    <property type="entry name" value="Kelch motif"/>
    <property type="match status" value="1"/>
</dbReference>
<accession>A0AAE0PCM1</accession>
<dbReference type="Proteomes" id="UP001281003">
    <property type="component" value="Unassembled WGS sequence"/>
</dbReference>
<keyword evidence="1" id="KW-1133">Transmembrane helix</keyword>
<keyword evidence="1" id="KW-0812">Transmembrane</keyword>
<feature type="transmembrane region" description="Helical" evidence="1">
    <location>
        <begin position="614"/>
        <end position="634"/>
    </location>
</feature>
<gene>
    <name evidence="3" type="ORF">B0T20DRAFT_461477</name>
</gene>
<feature type="transmembrane region" description="Helical" evidence="1">
    <location>
        <begin position="874"/>
        <end position="892"/>
    </location>
</feature>
<feature type="transmembrane region" description="Helical" evidence="1">
    <location>
        <begin position="541"/>
        <end position="563"/>
    </location>
</feature>
<keyword evidence="1" id="KW-0472">Membrane</keyword>
<feature type="transmembrane region" description="Helical" evidence="1">
    <location>
        <begin position="830"/>
        <end position="854"/>
    </location>
</feature>
<dbReference type="EMBL" id="JAUTDP010000007">
    <property type="protein sequence ID" value="KAK3397443.1"/>
    <property type="molecule type" value="Genomic_DNA"/>
</dbReference>
<dbReference type="PANTHER" id="PTHR37544:SF1">
    <property type="entry name" value="PHOSPHORIBOSYLAMINOIMIDAZOLE-SUCCINOCARBOXAMIDE SYNTHASE"/>
    <property type="match status" value="1"/>
</dbReference>
<feature type="transmembrane region" description="Helical" evidence="1">
    <location>
        <begin position="680"/>
        <end position="698"/>
    </location>
</feature>
<evidence type="ECO:0000256" key="2">
    <source>
        <dbReference type="SAM" id="SignalP"/>
    </source>
</evidence>
<organism evidence="3 4">
    <name type="scientific">Sordaria brevicollis</name>
    <dbReference type="NCBI Taxonomy" id="83679"/>
    <lineage>
        <taxon>Eukaryota</taxon>
        <taxon>Fungi</taxon>
        <taxon>Dikarya</taxon>
        <taxon>Ascomycota</taxon>
        <taxon>Pezizomycotina</taxon>
        <taxon>Sordariomycetes</taxon>
        <taxon>Sordariomycetidae</taxon>
        <taxon>Sordariales</taxon>
        <taxon>Sordariaceae</taxon>
        <taxon>Sordaria</taxon>
    </lineage>
</organism>
<dbReference type="InterPro" id="IPR021840">
    <property type="entry name" value="DUF3433"/>
</dbReference>
<dbReference type="PANTHER" id="PTHR37544">
    <property type="entry name" value="SPRAY-RELATED"/>
    <property type="match status" value="1"/>
</dbReference>
<name>A0AAE0PCM1_SORBR</name>
<feature type="transmembrane region" description="Helical" evidence="1">
    <location>
        <begin position="414"/>
        <end position="432"/>
    </location>
</feature>
<proteinExistence type="predicted"/>
<evidence type="ECO:0000313" key="3">
    <source>
        <dbReference type="EMBL" id="KAK3397443.1"/>
    </source>
</evidence>
<comment type="caution">
    <text evidence="3">The sequence shown here is derived from an EMBL/GenBank/DDBJ whole genome shotgun (WGS) entry which is preliminary data.</text>
</comment>
<feature type="chain" id="PRO_5042012646" evidence="2">
    <location>
        <begin position="23"/>
        <end position="894"/>
    </location>
</feature>
<feature type="transmembrane region" description="Helical" evidence="1">
    <location>
        <begin position="461"/>
        <end position="482"/>
    </location>
</feature>
<keyword evidence="4" id="KW-1185">Reference proteome</keyword>